<dbReference type="AlphaFoldDB" id="A0A6D2ITP0"/>
<reference evidence="4 6" key="1">
    <citation type="submission" date="2020-01" db="EMBL/GenBank/DDBJ databases">
        <authorList>
            <person name="Mishra B."/>
        </authorList>
    </citation>
    <scope>NUCLEOTIDE SEQUENCE [LARGE SCALE GENOMIC DNA]</scope>
</reference>
<evidence type="ECO:0000256" key="1">
    <source>
        <dbReference type="ARBA" id="ARBA00022664"/>
    </source>
</evidence>
<dbReference type="InterPro" id="IPR035967">
    <property type="entry name" value="SWAP/Surp_sf"/>
</dbReference>
<evidence type="ECO:0000313" key="4">
    <source>
        <dbReference type="EMBL" id="CAA7029997.1"/>
    </source>
</evidence>
<feature type="domain" description="SURP motif" evidence="3">
    <location>
        <begin position="103"/>
        <end position="145"/>
    </location>
</feature>
<sequence>MSNSQPEENNSSLSPADVPTIIEPPPNIRYYVDKTASLVSRKGSEFEKRMKINQAENPEFNFFRSTNRYHPYYQLKLAEYSAQHQRDHQDMDDERPPPEVRFYLERAALLVTKKGPEFEKTMMSNHERNPDYRFFRSSDRYHEYYKSKLAEYSAAENPEDIQLEHIV</sequence>
<dbReference type="EMBL" id="CACVBM020001751">
    <property type="protein sequence ID" value="CAA7059017.1"/>
    <property type="molecule type" value="Genomic_DNA"/>
</dbReference>
<dbReference type="InterPro" id="IPR045146">
    <property type="entry name" value="SF3A1"/>
</dbReference>
<gene>
    <name evidence="4" type="ORF">MERR_LOCUS17232</name>
    <name evidence="5" type="ORF">MERR_LOCUS46253</name>
</gene>
<dbReference type="SMART" id="SM00648">
    <property type="entry name" value="SWAP"/>
    <property type="match status" value="2"/>
</dbReference>
<organism evidence="4 6">
    <name type="scientific">Microthlaspi erraticum</name>
    <dbReference type="NCBI Taxonomy" id="1685480"/>
    <lineage>
        <taxon>Eukaryota</taxon>
        <taxon>Viridiplantae</taxon>
        <taxon>Streptophyta</taxon>
        <taxon>Embryophyta</taxon>
        <taxon>Tracheophyta</taxon>
        <taxon>Spermatophyta</taxon>
        <taxon>Magnoliopsida</taxon>
        <taxon>eudicotyledons</taxon>
        <taxon>Gunneridae</taxon>
        <taxon>Pentapetalae</taxon>
        <taxon>rosids</taxon>
        <taxon>malvids</taxon>
        <taxon>Brassicales</taxon>
        <taxon>Brassicaceae</taxon>
        <taxon>Coluteocarpeae</taxon>
        <taxon>Microthlaspi</taxon>
    </lineage>
</organism>
<evidence type="ECO:0000313" key="6">
    <source>
        <dbReference type="Proteomes" id="UP000467841"/>
    </source>
</evidence>
<name>A0A6D2ITP0_9BRAS</name>
<feature type="compositionally biased region" description="Polar residues" evidence="2">
    <location>
        <begin position="1"/>
        <end position="14"/>
    </location>
</feature>
<dbReference type="GO" id="GO:0003723">
    <property type="term" value="F:RNA binding"/>
    <property type="evidence" value="ECO:0007669"/>
    <property type="project" value="InterPro"/>
</dbReference>
<evidence type="ECO:0000256" key="2">
    <source>
        <dbReference type="SAM" id="MobiDB-lite"/>
    </source>
</evidence>
<dbReference type="FunFam" id="1.10.10.790:FF:000002">
    <property type="entry name" value="Splicing factor 3A subunit 1"/>
    <property type="match status" value="2"/>
</dbReference>
<dbReference type="EMBL" id="CACVBM020001089">
    <property type="protein sequence ID" value="CAA7029997.1"/>
    <property type="molecule type" value="Genomic_DNA"/>
</dbReference>
<dbReference type="GO" id="GO:0045292">
    <property type="term" value="P:mRNA cis splicing, via spliceosome"/>
    <property type="evidence" value="ECO:0007669"/>
    <property type="project" value="InterPro"/>
</dbReference>
<feature type="region of interest" description="Disordered" evidence="2">
    <location>
        <begin position="1"/>
        <end position="26"/>
    </location>
</feature>
<proteinExistence type="predicted"/>
<accession>A0A6D2ITP0</accession>
<dbReference type="GO" id="GO:0071013">
    <property type="term" value="C:catalytic step 2 spliceosome"/>
    <property type="evidence" value="ECO:0007669"/>
    <property type="project" value="TreeGrafter"/>
</dbReference>
<dbReference type="PANTHER" id="PTHR15316:SF1">
    <property type="entry name" value="SPLICING FACTOR 3A SUBUNIT 1"/>
    <property type="match status" value="1"/>
</dbReference>
<protein>
    <recommendedName>
        <fullName evidence="3">SURP motif domain-containing protein</fullName>
    </recommendedName>
</protein>
<keyword evidence="6" id="KW-1185">Reference proteome</keyword>
<dbReference type="Gene3D" id="1.10.10.790">
    <property type="entry name" value="Surp module"/>
    <property type="match status" value="2"/>
</dbReference>
<dbReference type="InterPro" id="IPR000061">
    <property type="entry name" value="Surp"/>
</dbReference>
<dbReference type="GO" id="GO:0000381">
    <property type="term" value="P:regulation of alternative mRNA splicing, via spliceosome"/>
    <property type="evidence" value="ECO:0007669"/>
    <property type="project" value="TreeGrafter"/>
</dbReference>
<keyword evidence="1" id="KW-0507">mRNA processing</keyword>
<dbReference type="GO" id="GO:0071004">
    <property type="term" value="C:U2-type prespliceosome"/>
    <property type="evidence" value="ECO:0007669"/>
    <property type="project" value="TreeGrafter"/>
</dbReference>
<dbReference type="GO" id="GO:0005686">
    <property type="term" value="C:U2 snRNP"/>
    <property type="evidence" value="ECO:0007669"/>
    <property type="project" value="TreeGrafter"/>
</dbReference>
<dbReference type="Pfam" id="PF01805">
    <property type="entry name" value="Surp"/>
    <property type="match status" value="2"/>
</dbReference>
<evidence type="ECO:0000313" key="5">
    <source>
        <dbReference type="EMBL" id="CAA7059017.1"/>
    </source>
</evidence>
<dbReference type="Proteomes" id="UP000467841">
    <property type="component" value="Unassembled WGS sequence"/>
</dbReference>
<dbReference type="PROSITE" id="PS50128">
    <property type="entry name" value="SURP"/>
    <property type="match status" value="2"/>
</dbReference>
<dbReference type="PANTHER" id="PTHR15316">
    <property type="entry name" value="SPLICEOSOME ASSOCIATED PROTEIN 114/SWAP SPLICING FACTOR-RELATED"/>
    <property type="match status" value="1"/>
</dbReference>
<feature type="domain" description="SURP motif" evidence="3">
    <location>
        <begin position="31"/>
        <end position="73"/>
    </location>
</feature>
<dbReference type="OrthoDB" id="1108163at2759"/>
<evidence type="ECO:0000259" key="3">
    <source>
        <dbReference type="PROSITE" id="PS50128"/>
    </source>
</evidence>
<dbReference type="SUPFAM" id="SSF109905">
    <property type="entry name" value="Surp module (SWAP domain)"/>
    <property type="match status" value="2"/>
</dbReference>